<gene>
    <name evidence="2" type="ORF">GZ77_17795</name>
</gene>
<evidence type="ECO:0000313" key="2">
    <source>
        <dbReference type="EMBL" id="KEQ12391.1"/>
    </source>
</evidence>
<dbReference type="Proteomes" id="UP000028006">
    <property type="component" value="Unassembled WGS sequence"/>
</dbReference>
<sequence length="118" mass="13492">MDEATIAFQEPTMNASDIEQKLKQSYLDLSKAHQKQDWQVLAGLETAAREVISEVADSKVALTRKSQKLLDDLQQLYKEIIQTCQQERSQLQKQIVEGHKRQKALSAYLSQQEQNSSD</sequence>
<protein>
    <recommendedName>
        <fullName evidence="4">Flagellar protein FliT</fullName>
    </recommendedName>
</protein>
<accession>A0A081N1R8</accession>
<name>A0A081N1R8_9GAMM</name>
<comment type="caution">
    <text evidence="2">The sequence shown here is derived from an EMBL/GenBank/DDBJ whole genome shotgun (WGS) entry which is preliminary data.</text>
</comment>
<dbReference type="EMBL" id="JOKG01000004">
    <property type="protein sequence ID" value="KEQ12391.1"/>
    <property type="molecule type" value="Genomic_DNA"/>
</dbReference>
<keyword evidence="1" id="KW-0175">Coiled coil</keyword>
<organism evidence="2 3">
    <name type="scientific">Endozoicomonas montiporae</name>
    <dbReference type="NCBI Taxonomy" id="1027273"/>
    <lineage>
        <taxon>Bacteria</taxon>
        <taxon>Pseudomonadati</taxon>
        <taxon>Pseudomonadota</taxon>
        <taxon>Gammaproteobacteria</taxon>
        <taxon>Oceanospirillales</taxon>
        <taxon>Endozoicomonadaceae</taxon>
        <taxon>Endozoicomonas</taxon>
    </lineage>
</organism>
<feature type="coiled-coil region" evidence="1">
    <location>
        <begin position="59"/>
        <end position="90"/>
    </location>
</feature>
<dbReference type="AlphaFoldDB" id="A0A081N1R8"/>
<evidence type="ECO:0008006" key="4">
    <source>
        <dbReference type="Google" id="ProtNLM"/>
    </source>
</evidence>
<proteinExistence type="predicted"/>
<evidence type="ECO:0000256" key="1">
    <source>
        <dbReference type="SAM" id="Coils"/>
    </source>
</evidence>
<reference evidence="2 3" key="1">
    <citation type="submission" date="2014-06" db="EMBL/GenBank/DDBJ databases">
        <title>Whole Genome Sequences of Three Symbiotic Endozoicomonas Bacteria.</title>
        <authorList>
            <person name="Neave M.J."/>
            <person name="Apprill A."/>
            <person name="Voolstra C.R."/>
        </authorList>
    </citation>
    <scope>NUCLEOTIDE SEQUENCE [LARGE SCALE GENOMIC DNA]</scope>
    <source>
        <strain evidence="2 3">LMG 24815</strain>
    </source>
</reference>
<keyword evidence="3" id="KW-1185">Reference proteome</keyword>
<evidence type="ECO:0000313" key="3">
    <source>
        <dbReference type="Proteomes" id="UP000028006"/>
    </source>
</evidence>